<gene>
    <name evidence="2" type="ORF">F511_24838</name>
</gene>
<protein>
    <submittedName>
        <fullName evidence="2">Uncharacterized protein</fullName>
    </submittedName>
</protein>
<evidence type="ECO:0000313" key="3">
    <source>
        <dbReference type="Proteomes" id="UP000250235"/>
    </source>
</evidence>
<dbReference type="Proteomes" id="UP000250235">
    <property type="component" value="Unassembled WGS sequence"/>
</dbReference>
<evidence type="ECO:0000256" key="1">
    <source>
        <dbReference type="SAM" id="MobiDB-lite"/>
    </source>
</evidence>
<dbReference type="EMBL" id="KV014098">
    <property type="protein sequence ID" value="KZV22791.1"/>
    <property type="molecule type" value="Genomic_DNA"/>
</dbReference>
<feature type="region of interest" description="Disordered" evidence="1">
    <location>
        <begin position="1"/>
        <end position="44"/>
    </location>
</feature>
<organism evidence="2 3">
    <name type="scientific">Dorcoceras hygrometricum</name>
    <dbReference type="NCBI Taxonomy" id="472368"/>
    <lineage>
        <taxon>Eukaryota</taxon>
        <taxon>Viridiplantae</taxon>
        <taxon>Streptophyta</taxon>
        <taxon>Embryophyta</taxon>
        <taxon>Tracheophyta</taxon>
        <taxon>Spermatophyta</taxon>
        <taxon>Magnoliopsida</taxon>
        <taxon>eudicotyledons</taxon>
        <taxon>Gunneridae</taxon>
        <taxon>Pentapetalae</taxon>
        <taxon>asterids</taxon>
        <taxon>lamiids</taxon>
        <taxon>Lamiales</taxon>
        <taxon>Gesneriaceae</taxon>
        <taxon>Didymocarpoideae</taxon>
        <taxon>Trichosporeae</taxon>
        <taxon>Loxocarpinae</taxon>
        <taxon>Dorcoceras</taxon>
    </lineage>
</organism>
<feature type="compositionally biased region" description="Polar residues" evidence="1">
    <location>
        <begin position="28"/>
        <end position="44"/>
    </location>
</feature>
<evidence type="ECO:0000313" key="2">
    <source>
        <dbReference type="EMBL" id="KZV22791.1"/>
    </source>
</evidence>
<reference evidence="2 3" key="1">
    <citation type="journal article" date="2015" name="Proc. Natl. Acad. Sci. U.S.A.">
        <title>The resurrection genome of Boea hygrometrica: A blueprint for survival of dehydration.</title>
        <authorList>
            <person name="Xiao L."/>
            <person name="Yang G."/>
            <person name="Zhang L."/>
            <person name="Yang X."/>
            <person name="Zhao S."/>
            <person name="Ji Z."/>
            <person name="Zhou Q."/>
            <person name="Hu M."/>
            <person name="Wang Y."/>
            <person name="Chen M."/>
            <person name="Xu Y."/>
            <person name="Jin H."/>
            <person name="Xiao X."/>
            <person name="Hu G."/>
            <person name="Bao F."/>
            <person name="Hu Y."/>
            <person name="Wan P."/>
            <person name="Li L."/>
            <person name="Deng X."/>
            <person name="Kuang T."/>
            <person name="Xiang C."/>
            <person name="Zhu J.K."/>
            <person name="Oliver M.J."/>
            <person name="He Y."/>
        </authorList>
    </citation>
    <scope>NUCLEOTIDE SEQUENCE [LARGE SCALE GENOMIC DNA]</scope>
    <source>
        <strain evidence="3">cv. XS01</strain>
    </source>
</reference>
<dbReference type="AlphaFoldDB" id="A0A2Z7ALV4"/>
<keyword evidence="3" id="KW-1185">Reference proteome</keyword>
<accession>A0A2Z7ALV4</accession>
<sequence length="91" mass="10173">MSSWNQSSRSLHKLQESQKPVNDKSGLGFNSSESSEGETSIQSQPMYDKFNKMSFVKASVIYDCCESMTYNDQNSSQLNKKGKAGIGYKKT</sequence>
<name>A0A2Z7ALV4_9LAMI</name>
<feature type="region of interest" description="Disordered" evidence="1">
    <location>
        <begin position="71"/>
        <end position="91"/>
    </location>
</feature>
<proteinExistence type="predicted"/>